<feature type="compositionally biased region" description="Low complexity" evidence="1">
    <location>
        <begin position="449"/>
        <end position="458"/>
    </location>
</feature>
<protein>
    <submittedName>
        <fullName evidence="2">Uncharacterized protein</fullName>
    </submittedName>
</protein>
<feature type="compositionally biased region" description="Basic residues" evidence="1">
    <location>
        <begin position="462"/>
        <end position="474"/>
    </location>
</feature>
<feature type="compositionally biased region" description="Basic residues" evidence="1">
    <location>
        <begin position="142"/>
        <end position="162"/>
    </location>
</feature>
<accession>A0A8H7EUE4</accession>
<feature type="region of interest" description="Disordered" evidence="1">
    <location>
        <begin position="365"/>
        <end position="488"/>
    </location>
</feature>
<dbReference type="AlphaFoldDB" id="A0A8H7EUE4"/>
<evidence type="ECO:0000313" key="3">
    <source>
        <dbReference type="Proteomes" id="UP000629468"/>
    </source>
</evidence>
<dbReference type="Proteomes" id="UP000629468">
    <property type="component" value="Unassembled WGS sequence"/>
</dbReference>
<feature type="compositionally biased region" description="Basic and acidic residues" evidence="1">
    <location>
        <begin position="286"/>
        <end position="300"/>
    </location>
</feature>
<comment type="caution">
    <text evidence="2">The sequence shown here is derived from an EMBL/GenBank/DDBJ whole genome shotgun (WGS) entry which is preliminary data.</text>
</comment>
<proteinExistence type="predicted"/>
<reference evidence="2 3" key="1">
    <citation type="journal article" name="Sci. Rep.">
        <title>Telomere-to-telomere assembled and centromere annotated genomes of the two main subspecies of the button mushroom Agaricus bisporus reveal especially polymorphic chromosome ends.</title>
        <authorList>
            <person name="Sonnenberg A.S.M."/>
            <person name="Sedaghat-Telgerd N."/>
            <person name="Lavrijssen B."/>
            <person name="Ohm R.A."/>
            <person name="Hendrickx P.M."/>
            <person name="Scholtmeijer K."/>
            <person name="Baars J.J.P."/>
            <person name="van Peer A."/>
        </authorList>
    </citation>
    <scope>NUCLEOTIDE SEQUENCE [LARGE SCALE GENOMIC DNA]</scope>
    <source>
        <strain evidence="2 3">H119_p4</strain>
    </source>
</reference>
<organism evidence="2 3">
    <name type="scientific">Agaricus bisporus var. burnettii</name>
    <dbReference type="NCBI Taxonomy" id="192524"/>
    <lineage>
        <taxon>Eukaryota</taxon>
        <taxon>Fungi</taxon>
        <taxon>Dikarya</taxon>
        <taxon>Basidiomycota</taxon>
        <taxon>Agaricomycotina</taxon>
        <taxon>Agaricomycetes</taxon>
        <taxon>Agaricomycetidae</taxon>
        <taxon>Agaricales</taxon>
        <taxon>Agaricineae</taxon>
        <taxon>Agaricaceae</taxon>
        <taxon>Agaricus</taxon>
    </lineage>
</organism>
<evidence type="ECO:0000313" key="2">
    <source>
        <dbReference type="EMBL" id="KAF7759729.1"/>
    </source>
</evidence>
<sequence>METPLPNPDKLNPLNVNESRAKRLERQHARMRDRGGIFRPENNNGLFDLLRSATHRKSPAKGRGRSRSHSISPLKKSATSNNTSKPAGRKQPVRGPAISKSNAKLAPLSEVAEDGIGLQAKKPRGNEKANEVQVDTEQPMAKAKKPAAAKKTTTRKPRRTKKQSTAVGEFEDDCTNNKTRQSKPKPRGRRKKQDVDDCEPANSKTPPLGPMTADKYISDPSTTNDIVPEKPTTNSRSKKPASKTQRPLVGEPVIAFEPNGPVNESSKPPPKTNSRKRKVANLETNDESRPQKIIKPDSKSQRSKAPSSECKAGPNEPSDADIACKAPEEVLANKPCNTSKDPECTVKSKLDEQLDLVNCSDNYTERTECKTASKTTTKHSRLPTEADGEPAMNVKKSDIIPPTDIFQSEVAIPQKPKPSQSRSTKKSDDTKRKRRKENIAAAGKKPRSGKGSSKQGSGLPPHIRRKLKAQRHEKHTMDDEPDPIDFLS</sequence>
<dbReference type="EMBL" id="JABXXO010000016">
    <property type="protein sequence ID" value="KAF7759729.1"/>
    <property type="molecule type" value="Genomic_DNA"/>
</dbReference>
<evidence type="ECO:0000256" key="1">
    <source>
        <dbReference type="SAM" id="MobiDB-lite"/>
    </source>
</evidence>
<feature type="compositionally biased region" description="Acidic residues" evidence="1">
    <location>
        <begin position="479"/>
        <end position="488"/>
    </location>
</feature>
<feature type="compositionally biased region" description="Basic and acidic residues" evidence="1">
    <location>
        <begin position="19"/>
        <end position="36"/>
    </location>
</feature>
<name>A0A8H7EUE4_AGABI</name>
<feature type="compositionally biased region" description="Low complexity" evidence="1">
    <location>
        <begin position="8"/>
        <end position="17"/>
    </location>
</feature>
<feature type="compositionally biased region" description="Polar residues" evidence="1">
    <location>
        <begin position="219"/>
        <end position="235"/>
    </location>
</feature>
<feature type="compositionally biased region" description="Basic residues" evidence="1">
    <location>
        <begin position="53"/>
        <end position="68"/>
    </location>
</feature>
<feature type="compositionally biased region" description="Basic residues" evidence="1">
    <location>
        <begin position="180"/>
        <end position="192"/>
    </location>
</feature>
<gene>
    <name evidence="2" type="ORF">Agabi119p4_11424</name>
</gene>
<feature type="region of interest" description="Disordered" evidence="1">
    <location>
        <begin position="1"/>
        <end position="326"/>
    </location>
</feature>